<name>A0A1R3I803_COCAP</name>
<proteinExistence type="predicted"/>
<organism evidence="1 2">
    <name type="scientific">Corchorus capsularis</name>
    <name type="common">Jute</name>
    <dbReference type="NCBI Taxonomy" id="210143"/>
    <lineage>
        <taxon>Eukaryota</taxon>
        <taxon>Viridiplantae</taxon>
        <taxon>Streptophyta</taxon>
        <taxon>Embryophyta</taxon>
        <taxon>Tracheophyta</taxon>
        <taxon>Spermatophyta</taxon>
        <taxon>Magnoliopsida</taxon>
        <taxon>eudicotyledons</taxon>
        <taxon>Gunneridae</taxon>
        <taxon>Pentapetalae</taxon>
        <taxon>rosids</taxon>
        <taxon>malvids</taxon>
        <taxon>Malvales</taxon>
        <taxon>Malvaceae</taxon>
        <taxon>Grewioideae</taxon>
        <taxon>Apeibeae</taxon>
        <taxon>Corchorus</taxon>
    </lineage>
</organism>
<gene>
    <name evidence="1" type="ORF">CCACVL1_14159</name>
</gene>
<sequence length="20" mass="2212">MARESGIPFKGFNLFKAIQG</sequence>
<evidence type="ECO:0000313" key="1">
    <source>
        <dbReference type="EMBL" id="OMO78725.1"/>
    </source>
</evidence>
<accession>A0A1R3I803</accession>
<protein>
    <submittedName>
        <fullName evidence="1">Uncharacterized protein</fullName>
    </submittedName>
</protein>
<dbReference type="Gramene" id="OMO78725">
    <property type="protein sequence ID" value="OMO78725"/>
    <property type="gene ID" value="CCACVL1_14159"/>
</dbReference>
<keyword evidence="2" id="KW-1185">Reference proteome</keyword>
<dbReference type="EMBL" id="AWWV01010524">
    <property type="protein sequence ID" value="OMO78725.1"/>
    <property type="molecule type" value="Genomic_DNA"/>
</dbReference>
<evidence type="ECO:0000313" key="2">
    <source>
        <dbReference type="Proteomes" id="UP000188268"/>
    </source>
</evidence>
<comment type="caution">
    <text evidence="1">The sequence shown here is derived from an EMBL/GenBank/DDBJ whole genome shotgun (WGS) entry which is preliminary data.</text>
</comment>
<dbReference type="AlphaFoldDB" id="A0A1R3I803"/>
<reference evidence="1 2" key="1">
    <citation type="submission" date="2013-09" db="EMBL/GenBank/DDBJ databases">
        <title>Corchorus capsularis genome sequencing.</title>
        <authorList>
            <person name="Alam M."/>
            <person name="Haque M.S."/>
            <person name="Islam M.S."/>
            <person name="Emdad E.M."/>
            <person name="Islam M.M."/>
            <person name="Ahmed B."/>
            <person name="Halim A."/>
            <person name="Hossen Q.M.M."/>
            <person name="Hossain M.Z."/>
            <person name="Ahmed R."/>
            <person name="Khan M.M."/>
            <person name="Islam R."/>
            <person name="Rashid M.M."/>
            <person name="Khan S.A."/>
            <person name="Rahman M.S."/>
            <person name="Alam M."/>
        </authorList>
    </citation>
    <scope>NUCLEOTIDE SEQUENCE [LARGE SCALE GENOMIC DNA]</scope>
    <source>
        <strain evidence="2">cv. CVL-1</strain>
        <tissue evidence="1">Whole seedling</tissue>
    </source>
</reference>
<dbReference type="Proteomes" id="UP000188268">
    <property type="component" value="Unassembled WGS sequence"/>
</dbReference>